<feature type="region of interest" description="Disordered" evidence="1">
    <location>
        <begin position="168"/>
        <end position="230"/>
    </location>
</feature>
<feature type="compositionally biased region" description="Basic and acidic residues" evidence="1">
    <location>
        <begin position="180"/>
        <end position="204"/>
    </location>
</feature>
<organism evidence="2">
    <name type="scientific">marine sediment metagenome</name>
    <dbReference type="NCBI Taxonomy" id="412755"/>
    <lineage>
        <taxon>unclassified sequences</taxon>
        <taxon>metagenomes</taxon>
        <taxon>ecological metagenomes</taxon>
    </lineage>
</organism>
<name>A0A0F9TS46_9ZZZZ</name>
<comment type="caution">
    <text evidence="2">The sequence shown here is derived from an EMBL/GenBank/DDBJ whole genome shotgun (WGS) entry which is preliminary data.</text>
</comment>
<feature type="compositionally biased region" description="Low complexity" evidence="1">
    <location>
        <begin position="205"/>
        <end position="219"/>
    </location>
</feature>
<accession>A0A0F9TS46</accession>
<dbReference type="AlphaFoldDB" id="A0A0F9TS46"/>
<gene>
    <name evidence="2" type="ORF">LCGC14_0294980</name>
</gene>
<feature type="region of interest" description="Disordered" evidence="1">
    <location>
        <begin position="20"/>
        <end position="75"/>
    </location>
</feature>
<proteinExistence type="predicted"/>
<protein>
    <submittedName>
        <fullName evidence="2">Uncharacterized protein</fullName>
    </submittedName>
</protein>
<evidence type="ECO:0000256" key="1">
    <source>
        <dbReference type="SAM" id="MobiDB-lite"/>
    </source>
</evidence>
<sequence>MAFRVGNRCYNRIRGEFVEVPCPDAPTRGDDPLDLLNPPDDDTGGPSPDTGGPSPDTGGPSSATGESRVSLTGSFETTRDEVVDRVVSRYINLPTPEEVLDDFEISLNAYIGDLVAAGTLGSRDASLAIGQMMPVFLNDYLAEIGQRAARGEDIFRVVGLEGEPEFLGTRPGEQVTSKTSTEERRRGGTTEQAVRTRAETEAGERVTAQETTTTRQDTNVTEREKTTQRLSEEEQIFGRPNLAAIRAFSPTDFLKQRYGTPGQLATAIRSRKGERARQQQTATGGPVAQPRRT</sequence>
<feature type="compositionally biased region" description="Basic and acidic residues" evidence="1">
    <location>
        <begin position="220"/>
        <end position="230"/>
    </location>
</feature>
<evidence type="ECO:0000313" key="2">
    <source>
        <dbReference type="EMBL" id="KKN83845.1"/>
    </source>
</evidence>
<reference evidence="2" key="1">
    <citation type="journal article" date="2015" name="Nature">
        <title>Complex archaea that bridge the gap between prokaryotes and eukaryotes.</title>
        <authorList>
            <person name="Spang A."/>
            <person name="Saw J.H."/>
            <person name="Jorgensen S.L."/>
            <person name="Zaremba-Niedzwiedzka K."/>
            <person name="Martijn J."/>
            <person name="Lind A.E."/>
            <person name="van Eijk R."/>
            <person name="Schleper C."/>
            <person name="Guy L."/>
            <person name="Ettema T.J."/>
        </authorList>
    </citation>
    <scope>NUCLEOTIDE SEQUENCE</scope>
</reference>
<feature type="compositionally biased region" description="Low complexity" evidence="1">
    <location>
        <begin position="34"/>
        <end position="65"/>
    </location>
</feature>
<feature type="region of interest" description="Disordered" evidence="1">
    <location>
        <begin position="268"/>
        <end position="293"/>
    </location>
</feature>
<dbReference type="EMBL" id="LAZR01000179">
    <property type="protein sequence ID" value="KKN83845.1"/>
    <property type="molecule type" value="Genomic_DNA"/>
</dbReference>